<sequence length="329" mass="37111">MKIKVLVLLFLTIAKVNAQIVTEEINFNNFTSTTDNDLSNKFAKPLPEYDYQQSSDGSNGYFLTTSLDGAATRPLRLCSKFKGVDTETMTLSIDYKTQFYLTAITDYYNSVGFFIAKESGETVLSAKLSNSDNRYGKNLDITGLSDPNPTYNPSFTQSDIVNNNWYRLTFEITKIGTSKFSITAKIFDLGLNGTSNPVLKVTNKKEGYNYYFNSNNTMNIHIVGARWGDVKYLDNFKISGFKNGSNCEKLSNEDFLSEKEIIAYPNPFYDRILTNKEVTKVNIYNLNGQLISSSSNINKEIAVEKLATGTYIFEIFSNDGVQRKKLVKK</sequence>
<dbReference type="Pfam" id="PF18962">
    <property type="entry name" value="Por_Secre_tail"/>
    <property type="match status" value="1"/>
</dbReference>
<evidence type="ECO:0000313" key="5">
    <source>
        <dbReference type="Proteomes" id="UP000474567"/>
    </source>
</evidence>
<evidence type="ECO:0000256" key="1">
    <source>
        <dbReference type="ARBA" id="ARBA00022729"/>
    </source>
</evidence>
<dbReference type="EMBL" id="CADCST010000107">
    <property type="protein sequence ID" value="CAA9200915.1"/>
    <property type="molecule type" value="Genomic_DNA"/>
</dbReference>
<organism evidence="4 5">
    <name type="scientific">Flavobacterium collinsii</name>
    <dbReference type="NCBI Taxonomy" id="1114861"/>
    <lineage>
        <taxon>Bacteria</taxon>
        <taxon>Pseudomonadati</taxon>
        <taxon>Bacteroidota</taxon>
        <taxon>Flavobacteriia</taxon>
        <taxon>Flavobacteriales</taxon>
        <taxon>Flavobacteriaceae</taxon>
        <taxon>Flavobacterium</taxon>
    </lineage>
</organism>
<dbReference type="InterPro" id="IPR026444">
    <property type="entry name" value="Secre_tail"/>
</dbReference>
<evidence type="ECO:0000256" key="2">
    <source>
        <dbReference type="SAM" id="SignalP"/>
    </source>
</evidence>
<reference evidence="4 5" key="1">
    <citation type="submission" date="2020-02" db="EMBL/GenBank/DDBJ databases">
        <authorList>
            <person name="Criscuolo A."/>
        </authorList>
    </citation>
    <scope>NUCLEOTIDE SEQUENCE [LARGE SCALE GENOMIC DNA]</scope>
    <source>
        <strain evidence="4">CECT7796</strain>
    </source>
</reference>
<dbReference type="RefSeq" id="WP_173967389.1">
    <property type="nucleotide sequence ID" value="NZ_CADCST010000107.1"/>
</dbReference>
<dbReference type="NCBIfam" id="TIGR04183">
    <property type="entry name" value="Por_Secre_tail"/>
    <property type="match status" value="1"/>
</dbReference>
<proteinExistence type="predicted"/>
<keyword evidence="1 2" id="KW-0732">Signal</keyword>
<evidence type="ECO:0000259" key="3">
    <source>
        <dbReference type="Pfam" id="PF18962"/>
    </source>
</evidence>
<protein>
    <recommendedName>
        <fullName evidence="3">Secretion system C-terminal sorting domain-containing protein</fullName>
    </recommendedName>
</protein>
<keyword evidence="5" id="KW-1185">Reference proteome</keyword>
<feature type="signal peptide" evidence="2">
    <location>
        <begin position="1"/>
        <end position="18"/>
    </location>
</feature>
<accession>A0ABM8KM32</accession>
<name>A0ABM8KM32_9FLAO</name>
<evidence type="ECO:0000313" key="4">
    <source>
        <dbReference type="EMBL" id="CAA9200915.1"/>
    </source>
</evidence>
<feature type="chain" id="PRO_5045433607" description="Secretion system C-terminal sorting domain-containing protein" evidence="2">
    <location>
        <begin position="19"/>
        <end position="329"/>
    </location>
</feature>
<comment type="caution">
    <text evidence="4">The sequence shown here is derived from an EMBL/GenBank/DDBJ whole genome shotgun (WGS) entry which is preliminary data.</text>
</comment>
<feature type="domain" description="Secretion system C-terminal sorting" evidence="3">
    <location>
        <begin position="264"/>
        <end position="327"/>
    </location>
</feature>
<dbReference type="Proteomes" id="UP000474567">
    <property type="component" value="Unassembled WGS sequence"/>
</dbReference>
<gene>
    <name evidence="4" type="ORF">FLACOL7796_03524</name>
</gene>